<dbReference type="AlphaFoldDB" id="A0A6J3YU32"/>
<protein>
    <submittedName>
        <fullName evidence="2">NADH dehydrogenase subunit 4L</fullName>
    </submittedName>
</protein>
<reference evidence="2" key="1">
    <citation type="journal article" date="2018" name="Int. J. Parasitol.">
        <title>Validity of the Diplostomoidea and Diplostomida (Digenea, Platyhelminthes) upheld in phylogenomic analysis.</title>
        <authorList>
            <person name="Locke S.A."/>
            <person name="Van Dam A."/>
            <person name="Caffara M."/>
            <person name="Pinto H.A."/>
            <person name="Lopez-Hernandez D."/>
            <person name="Blanar C.A."/>
        </authorList>
    </citation>
    <scope>NUCLEOTIDE SEQUENCE</scope>
    <source>
        <strain evidence="2">C.IN.FKY.Tm.3115.1</strain>
    </source>
</reference>
<geneLocation type="mitochondrion" evidence="2"/>
<gene>
    <name evidence="2" type="primary">ND4L</name>
</gene>
<evidence type="ECO:0000256" key="1">
    <source>
        <dbReference type="SAM" id="Phobius"/>
    </source>
</evidence>
<dbReference type="EMBL" id="MH536508">
    <property type="protein sequence ID" value="AYH51364.1"/>
    <property type="molecule type" value="Genomic_DNA"/>
</dbReference>
<keyword evidence="1" id="KW-1133">Transmembrane helix</keyword>
<keyword evidence="1" id="KW-0472">Membrane</keyword>
<organism evidence="2">
    <name type="scientific">Cardiocephaloides medioconiger</name>
    <dbReference type="NCBI Taxonomy" id="1354361"/>
    <lineage>
        <taxon>Eukaryota</taxon>
        <taxon>Metazoa</taxon>
        <taxon>Spiralia</taxon>
        <taxon>Lophotrochozoa</taxon>
        <taxon>Platyhelminthes</taxon>
        <taxon>Trematoda</taxon>
        <taxon>Digenea</taxon>
        <taxon>Diplostomida</taxon>
        <taxon>Diplostomoidea</taxon>
        <taxon>Strigeidae</taxon>
        <taxon>Cardiocephaloides</taxon>
    </lineage>
</organism>
<dbReference type="InterPro" id="IPR009356">
    <property type="entry name" value="NAD_DH_su4L"/>
</dbReference>
<keyword evidence="2" id="KW-0496">Mitochondrion</keyword>
<evidence type="ECO:0000313" key="2">
    <source>
        <dbReference type="EMBL" id="AYH51364.1"/>
    </source>
</evidence>
<feature type="transmembrane region" description="Helical" evidence="1">
    <location>
        <begin position="51"/>
        <end position="72"/>
    </location>
</feature>
<proteinExistence type="predicted"/>
<dbReference type="Pfam" id="PF06235">
    <property type="entry name" value="NAD4L"/>
    <property type="match status" value="1"/>
</dbReference>
<sequence length="87" mass="9693">MFSGLVVLSGLIILLSFILSASRLLNCLIVIENMNVLLLLLCLLGQFEEFRIVFISLMVIFTIEITLGLVVLTRIWSLSLLIDIVGL</sequence>
<keyword evidence="1" id="KW-0812">Transmembrane</keyword>
<accession>A0A6J3YU32</accession>
<name>A0A6J3YU32_9TREM</name>